<reference evidence="11" key="1">
    <citation type="journal article" date="2019" name="Int. J. Syst. Evol. Microbiol.">
        <title>The Global Catalogue of Microorganisms (GCM) 10K type strain sequencing project: providing services to taxonomists for standard genome sequencing and annotation.</title>
        <authorList>
            <consortium name="The Broad Institute Genomics Platform"/>
            <consortium name="The Broad Institute Genome Sequencing Center for Infectious Disease"/>
            <person name="Wu L."/>
            <person name="Ma J."/>
        </authorList>
    </citation>
    <scope>NUCLEOTIDE SEQUENCE [LARGE SCALE GENOMIC DNA]</scope>
    <source>
        <strain evidence="11">DFY28</strain>
    </source>
</reference>
<dbReference type="EMBL" id="JBHUEY010000001">
    <property type="protein sequence ID" value="MFD1783524.1"/>
    <property type="molecule type" value="Genomic_DNA"/>
</dbReference>
<feature type="transmembrane region" description="Helical" evidence="8">
    <location>
        <begin position="78"/>
        <end position="98"/>
    </location>
</feature>
<evidence type="ECO:0000256" key="6">
    <source>
        <dbReference type="ARBA" id="ARBA00022989"/>
    </source>
</evidence>
<feature type="transmembrane region" description="Helical" evidence="8">
    <location>
        <begin position="134"/>
        <end position="152"/>
    </location>
</feature>
<evidence type="ECO:0000256" key="2">
    <source>
        <dbReference type="ARBA" id="ARBA00007362"/>
    </source>
</evidence>
<accession>A0ABW4N021</accession>
<keyword evidence="3" id="KW-0813">Transport</keyword>
<evidence type="ECO:0000256" key="1">
    <source>
        <dbReference type="ARBA" id="ARBA00004651"/>
    </source>
</evidence>
<evidence type="ECO:0000256" key="5">
    <source>
        <dbReference type="ARBA" id="ARBA00022692"/>
    </source>
</evidence>
<dbReference type="InterPro" id="IPR004626">
    <property type="entry name" value="RarD"/>
</dbReference>
<name>A0ABW4N021_9CAUL</name>
<feature type="transmembrane region" description="Helical" evidence="8">
    <location>
        <begin position="185"/>
        <end position="205"/>
    </location>
</feature>
<sequence>MPAASAPGETRLALTAGIGCYLIWGFVPLYFQAVAQAGAGSWEILAHRIVWSVPAAAVFVWMARQWGQVAGVFRQPKVLGWLLVSAVLISVNWVVFIWAVNSGRVLETSLGYYINPLVNMAAGALIFRERIDRIGQAAIALAVVGVALQALAIGHLPLVSLALAFSFGGYGIVRKRVAADAQTGLFLECLLVGVLCLAYIVWLEAAGLGHFREPVTAAWLIVSGPVTAVPLVLFAWAARRMPLSAMGFLQFLAPTISFMIGVAQGEAFDTLRMASFAFIWGAAAVFLWGAWKRTRPAAAAALAE</sequence>
<protein>
    <submittedName>
        <fullName evidence="10">EamA family transporter RarD</fullName>
    </submittedName>
</protein>
<keyword evidence="7 8" id="KW-0472">Membrane</keyword>
<comment type="caution">
    <text evidence="10">The sequence shown here is derived from an EMBL/GenBank/DDBJ whole genome shotgun (WGS) entry which is preliminary data.</text>
</comment>
<keyword evidence="4" id="KW-1003">Cell membrane</keyword>
<keyword evidence="6 8" id="KW-1133">Transmembrane helix</keyword>
<evidence type="ECO:0000313" key="11">
    <source>
        <dbReference type="Proteomes" id="UP001597237"/>
    </source>
</evidence>
<evidence type="ECO:0000259" key="9">
    <source>
        <dbReference type="Pfam" id="PF00892"/>
    </source>
</evidence>
<evidence type="ECO:0000256" key="8">
    <source>
        <dbReference type="SAM" id="Phobius"/>
    </source>
</evidence>
<keyword evidence="5 8" id="KW-0812">Transmembrane</keyword>
<keyword evidence="11" id="KW-1185">Reference proteome</keyword>
<proteinExistence type="inferred from homology"/>
<dbReference type="SUPFAM" id="SSF103481">
    <property type="entry name" value="Multidrug resistance efflux transporter EmrE"/>
    <property type="match status" value="2"/>
</dbReference>
<feature type="transmembrane region" description="Helical" evidence="8">
    <location>
        <begin position="12"/>
        <end position="33"/>
    </location>
</feature>
<organism evidence="10 11">
    <name type="scientific">Phenylobacterium terrae</name>
    <dbReference type="NCBI Taxonomy" id="2665495"/>
    <lineage>
        <taxon>Bacteria</taxon>
        <taxon>Pseudomonadati</taxon>
        <taxon>Pseudomonadota</taxon>
        <taxon>Alphaproteobacteria</taxon>
        <taxon>Caulobacterales</taxon>
        <taxon>Caulobacteraceae</taxon>
        <taxon>Phenylobacterium</taxon>
    </lineage>
</organism>
<comment type="subcellular location">
    <subcellularLocation>
        <location evidence="1">Cell membrane</location>
        <topology evidence="1">Multi-pass membrane protein</topology>
    </subcellularLocation>
</comment>
<dbReference type="InterPro" id="IPR037185">
    <property type="entry name" value="EmrE-like"/>
</dbReference>
<feature type="transmembrane region" description="Helical" evidence="8">
    <location>
        <begin position="45"/>
        <end position="66"/>
    </location>
</feature>
<dbReference type="RefSeq" id="WP_377283280.1">
    <property type="nucleotide sequence ID" value="NZ_JBHRSI010000008.1"/>
</dbReference>
<feature type="transmembrane region" description="Helical" evidence="8">
    <location>
        <begin position="110"/>
        <end position="127"/>
    </location>
</feature>
<gene>
    <name evidence="10" type="primary">rarD</name>
    <name evidence="10" type="ORF">ACFSC0_08985</name>
</gene>
<dbReference type="NCBIfam" id="TIGR00688">
    <property type="entry name" value="rarD"/>
    <property type="match status" value="1"/>
</dbReference>
<evidence type="ECO:0000256" key="3">
    <source>
        <dbReference type="ARBA" id="ARBA00022448"/>
    </source>
</evidence>
<dbReference type="InterPro" id="IPR000620">
    <property type="entry name" value="EamA_dom"/>
</dbReference>
<feature type="transmembrane region" description="Helical" evidence="8">
    <location>
        <begin position="245"/>
        <end position="265"/>
    </location>
</feature>
<feature type="transmembrane region" description="Helical" evidence="8">
    <location>
        <begin position="271"/>
        <end position="291"/>
    </location>
</feature>
<feature type="transmembrane region" description="Helical" evidence="8">
    <location>
        <begin position="158"/>
        <end position="173"/>
    </location>
</feature>
<dbReference type="Pfam" id="PF00892">
    <property type="entry name" value="EamA"/>
    <property type="match status" value="1"/>
</dbReference>
<evidence type="ECO:0000256" key="4">
    <source>
        <dbReference type="ARBA" id="ARBA00022475"/>
    </source>
</evidence>
<comment type="similarity">
    <text evidence="2">Belongs to the EamA transporter family.</text>
</comment>
<evidence type="ECO:0000256" key="7">
    <source>
        <dbReference type="ARBA" id="ARBA00023136"/>
    </source>
</evidence>
<feature type="transmembrane region" description="Helical" evidence="8">
    <location>
        <begin position="217"/>
        <end position="238"/>
    </location>
</feature>
<dbReference type="Proteomes" id="UP001597237">
    <property type="component" value="Unassembled WGS sequence"/>
</dbReference>
<feature type="domain" description="EamA" evidence="9">
    <location>
        <begin position="14"/>
        <end position="148"/>
    </location>
</feature>
<evidence type="ECO:0000313" key="10">
    <source>
        <dbReference type="EMBL" id="MFD1783524.1"/>
    </source>
</evidence>